<dbReference type="PANTHER" id="PTHR14226:SF57">
    <property type="entry name" value="BLR7027 PROTEIN"/>
    <property type="match status" value="1"/>
</dbReference>
<comment type="caution">
    <text evidence="4">Lacks conserved residue(s) required for the propagation of feature annotation.</text>
</comment>
<comment type="caution">
    <text evidence="6">The sequence shown here is derived from an EMBL/GenBank/DDBJ whole genome shotgun (WGS) entry which is preliminary data.</text>
</comment>
<evidence type="ECO:0000259" key="5">
    <source>
        <dbReference type="PROSITE" id="PS51635"/>
    </source>
</evidence>
<feature type="active site" description="Proton acceptor" evidence="4">
    <location>
        <position position="184"/>
    </location>
</feature>
<dbReference type="SUPFAM" id="SSF52151">
    <property type="entry name" value="FabD/lysophospholipase-like"/>
    <property type="match status" value="1"/>
</dbReference>
<dbReference type="InterPro" id="IPR016035">
    <property type="entry name" value="Acyl_Trfase/lysoPLipase"/>
</dbReference>
<dbReference type="PROSITE" id="PS51635">
    <property type="entry name" value="PNPLA"/>
    <property type="match status" value="1"/>
</dbReference>
<protein>
    <submittedName>
        <fullName evidence="6">Patatin-like phospholipase family protein</fullName>
    </submittedName>
</protein>
<name>A0ABN3HZI6_9ACTN</name>
<reference evidence="6 7" key="1">
    <citation type="journal article" date="2019" name="Int. J. Syst. Evol. Microbiol.">
        <title>The Global Catalogue of Microorganisms (GCM) 10K type strain sequencing project: providing services to taxonomists for standard genome sequencing and annotation.</title>
        <authorList>
            <consortium name="The Broad Institute Genomics Platform"/>
            <consortium name="The Broad Institute Genome Sequencing Center for Infectious Disease"/>
            <person name="Wu L."/>
            <person name="Ma J."/>
        </authorList>
    </citation>
    <scope>NUCLEOTIDE SEQUENCE [LARGE SCALE GENOMIC DNA]</scope>
    <source>
        <strain evidence="6 7">JCM 3272</strain>
    </source>
</reference>
<evidence type="ECO:0000313" key="6">
    <source>
        <dbReference type="EMBL" id="GAA2391201.1"/>
    </source>
</evidence>
<dbReference type="Pfam" id="PF01734">
    <property type="entry name" value="Patatin"/>
    <property type="match status" value="1"/>
</dbReference>
<evidence type="ECO:0000256" key="2">
    <source>
        <dbReference type="ARBA" id="ARBA00022963"/>
    </source>
</evidence>
<feature type="domain" description="PNPLA" evidence="5">
    <location>
        <begin position="7"/>
        <end position="197"/>
    </location>
</feature>
<proteinExistence type="predicted"/>
<keyword evidence="7" id="KW-1185">Reference proteome</keyword>
<feature type="short sequence motif" description="GXSXG" evidence="4">
    <location>
        <begin position="41"/>
        <end position="45"/>
    </location>
</feature>
<evidence type="ECO:0000256" key="4">
    <source>
        <dbReference type="PROSITE-ProRule" id="PRU01161"/>
    </source>
</evidence>
<accession>A0ABN3HZI6</accession>
<feature type="active site" description="Nucleophile" evidence="4">
    <location>
        <position position="43"/>
    </location>
</feature>
<keyword evidence="1 4" id="KW-0378">Hydrolase</keyword>
<evidence type="ECO:0000256" key="1">
    <source>
        <dbReference type="ARBA" id="ARBA00022801"/>
    </source>
</evidence>
<dbReference type="Proteomes" id="UP001501444">
    <property type="component" value="Unassembled WGS sequence"/>
</dbReference>
<evidence type="ECO:0000256" key="3">
    <source>
        <dbReference type="ARBA" id="ARBA00023098"/>
    </source>
</evidence>
<keyword evidence="2 4" id="KW-0442">Lipid degradation</keyword>
<dbReference type="Gene3D" id="3.40.1090.10">
    <property type="entry name" value="Cytosolic phospholipase A2 catalytic domain"/>
    <property type="match status" value="2"/>
</dbReference>
<sequence length="262" mass="27326">MESSALVLGAGGITGVAWQLGILVGLADQGVDLGQADLILGTSAGAMTGALVAAFRDPRVAAAIEAPLGPGDPPLKADWDRGPIAFGLLQDETLDPAEMRRRIGALALEAEVGPPEPWLEAFARRLPVEGWPRPLVVTAVDAATGEPVAWDADSGVPLVPAVTASCAVPCIFPPIPVDGSRYMDGGVRSRTNADLAAGHDTVYVLAPRMPLMQREALTDPTVTLIEPDDEAMDAIGGNVFDAGRWEQVMAAAERQGRGLRLQ</sequence>
<dbReference type="InterPro" id="IPR002641">
    <property type="entry name" value="PNPLA_dom"/>
</dbReference>
<organism evidence="6 7">
    <name type="scientific">Dactylosporangium salmoneum</name>
    <dbReference type="NCBI Taxonomy" id="53361"/>
    <lineage>
        <taxon>Bacteria</taxon>
        <taxon>Bacillati</taxon>
        <taxon>Actinomycetota</taxon>
        <taxon>Actinomycetes</taxon>
        <taxon>Micromonosporales</taxon>
        <taxon>Micromonosporaceae</taxon>
        <taxon>Dactylosporangium</taxon>
    </lineage>
</organism>
<feature type="short sequence motif" description="DGA/G" evidence="4">
    <location>
        <begin position="184"/>
        <end position="186"/>
    </location>
</feature>
<evidence type="ECO:0000313" key="7">
    <source>
        <dbReference type="Proteomes" id="UP001501444"/>
    </source>
</evidence>
<dbReference type="EMBL" id="BAAARV010000124">
    <property type="protein sequence ID" value="GAA2391201.1"/>
    <property type="molecule type" value="Genomic_DNA"/>
</dbReference>
<gene>
    <name evidence="6" type="ORF">GCM10010170_103460</name>
</gene>
<dbReference type="PANTHER" id="PTHR14226">
    <property type="entry name" value="NEUROPATHY TARGET ESTERASE/SWISS CHEESE D.MELANOGASTER"/>
    <property type="match status" value="1"/>
</dbReference>
<keyword evidence="3 4" id="KW-0443">Lipid metabolism</keyword>
<dbReference type="InterPro" id="IPR050301">
    <property type="entry name" value="NTE"/>
</dbReference>
<dbReference type="RefSeq" id="WP_344620135.1">
    <property type="nucleotide sequence ID" value="NZ_BAAARV010000124.1"/>
</dbReference>